<name>A0A4R8PYU1_9PEZI</name>
<sequence length="305" mass="34890">MPELFMPCEVFQAYKNSSKHGPKAVPFPPEEYGDRTSHSWVAFQNEVEGLAVHGLYGCTSIVVVSRRGAWACHIWQPTFDVDSLEDKETFRREAYQHIHWGSNDKFAEYGLEELRDNIGVGSSRNLFGDSSNSAVELGTQVFIMTPRPPLPFEYPDGDFLPYEAVDDAYGNVGLIRYEEGIDMIWEDMVKTFGDVPIEVVDYAPRLALSDQDQDHVRSALSDENFESSRGKLLLQYRPAGSKCDKAAWRLWVENAEVGTRTAEWEPTVDQIYRSEHVREDWLKRAMECWRFSLQSGGWISPICWA</sequence>
<comment type="caution">
    <text evidence="1">The sequence shown here is derived from an EMBL/GenBank/DDBJ whole genome shotgun (WGS) entry which is preliminary data.</text>
</comment>
<organism evidence="1 2">
    <name type="scientific">Colletotrichum spinosum</name>
    <dbReference type="NCBI Taxonomy" id="1347390"/>
    <lineage>
        <taxon>Eukaryota</taxon>
        <taxon>Fungi</taxon>
        <taxon>Dikarya</taxon>
        <taxon>Ascomycota</taxon>
        <taxon>Pezizomycotina</taxon>
        <taxon>Sordariomycetes</taxon>
        <taxon>Hypocreomycetidae</taxon>
        <taxon>Glomerellales</taxon>
        <taxon>Glomerellaceae</taxon>
        <taxon>Colletotrichum</taxon>
        <taxon>Colletotrichum orbiculare species complex</taxon>
    </lineage>
</organism>
<dbReference type="AlphaFoldDB" id="A0A4R8PYU1"/>
<reference evidence="1 2" key="1">
    <citation type="submission" date="2018-11" db="EMBL/GenBank/DDBJ databases">
        <title>Genome sequence and assembly of Colletotrichum spinosum.</title>
        <authorList>
            <person name="Gan P."/>
            <person name="Shirasu K."/>
        </authorList>
    </citation>
    <scope>NUCLEOTIDE SEQUENCE [LARGE SCALE GENOMIC DNA]</scope>
    <source>
        <strain evidence="1 2">CBS 515.97</strain>
    </source>
</reference>
<dbReference type="Proteomes" id="UP000295083">
    <property type="component" value="Unassembled WGS sequence"/>
</dbReference>
<dbReference type="EMBL" id="QAPG01000121">
    <property type="protein sequence ID" value="TDZ30718.1"/>
    <property type="molecule type" value="Genomic_DNA"/>
</dbReference>
<accession>A0A4R8PYU1</accession>
<evidence type="ECO:0000313" key="2">
    <source>
        <dbReference type="Proteomes" id="UP000295083"/>
    </source>
</evidence>
<proteinExistence type="predicted"/>
<gene>
    <name evidence="1" type="ORF">C8035_v002344</name>
</gene>
<keyword evidence="2" id="KW-1185">Reference proteome</keyword>
<protein>
    <submittedName>
        <fullName evidence="1">Uncharacterized protein</fullName>
    </submittedName>
</protein>
<evidence type="ECO:0000313" key="1">
    <source>
        <dbReference type="EMBL" id="TDZ30718.1"/>
    </source>
</evidence>